<dbReference type="GO" id="GO:0034354">
    <property type="term" value="P:'de novo' NAD+ biosynthetic process from L-tryptophan"/>
    <property type="evidence" value="ECO:0007669"/>
    <property type="project" value="TreeGrafter"/>
</dbReference>
<gene>
    <name evidence="6" type="ORF">L873DRAFT_1715377</name>
</gene>
<dbReference type="EMBL" id="ML120504">
    <property type="protein sequence ID" value="RPA91109.1"/>
    <property type="molecule type" value="Genomic_DNA"/>
</dbReference>
<evidence type="ECO:0000256" key="3">
    <source>
        <dbReference type="ARBA" id="ARBA00023004"/>
    </source>
</evidence>
<comment type="function">
    <text evidence="5">Produces N-formyl-kynurenine through the oxidation of tryptophan.</text>
</comment>
<keyword evidence="5 6" id="KW-0223">Dioxygenase</keyword>
<dbReference type="FunFam" id="1.20.58.480:FF:000004">
    <property type="entry name" value="Indoleamine 2,3-dioxygenase subfamily"/>
    <property type="match status" value="1"/>
</dbReference>
<dbReference type="Pfam" id="PF01231">
    <property type="entry name" value="IDO"/>
    <property type="match status" value="1"/>
</dbReference>
<dbReference type="Proteomes" id="UP000276215">
    <property type="component" value="Unassembled WGS sequence"/>
</dbReference>
<dbReference type="STRING" id="1336337.A0A3N4IYN9"/>
<keyword evidence="7" id="KW-1185">Reference proteome</keyword>
<dbReference type="GO" id="GO:0046872">
    <property type="term" value="F:metal ion binding"/>
    <property type="evidence" value="ECO:0007669"/>
    <property type="project" value="UniProtKB-UniRule"/>
</dbReference>
<dbReference type="PANTHER" id="PTHR28657">
    <property type="entry name" value="INDOLEAMINE 2,3-DIOXYGENASE"/>
    <property type="match status" value="1"/>
</dbReference>
<dbReference type="Gene3D" id="1.20.58.480">
    <property type="match status" value="1"/>
</dbReference>
<dbReference type="AlphaFoldDB" id="A0A3N4IYN9"/>
<dbReference type="OrthoDB" id="540174at2759"/>
<accession>A0A3N4IYN9</accession>
<evidence type="ECO:0000313" key="7">
    <source>
        <dbReference type="Proteomes" id="UP000276215"/>
    </source>
</evidence>
<dbReference type="GO" id="GO:0019441">
    <property type="term" value="P:L-tryptophan catabolic process to kynurenine"/>
    <property type="evidence" value="ECO:0007669"/>
    <property type="project" value="UniProtKB-UniRule"/>
</dbReference>
<organism evidence="6 7">
    <name type="scientific">Choiromyces venosus 120613-1</name>
    <dbReference type="NCBI Taxonomy" id="1336337"/>
    <lineage>
        <taxon>Eukaryota</taxon>
        <taxon>Fungi</taxon>
        <taxon>Dikarya</taxon>
        <taxon>Ascomycota</taxon>
        <taxon>Pezizomycotina</taxon>
        <taxon>Pezizomycetes</taxon>
        <taxon>Pezizales</taxon>
        <taxon>Tuberaceae</taxon>
        <taxon>Choiromyces</taxon>
    </lineage>
</organism>
<evidence type="ECO:0000256" key="2">
    <source>
        <dbReference type="ARBA" id="ARBA00022723"/>
    </source>
</evidence>
<dbReference type="EC" id="1.13.11.52" evidence="5"/>
<dbReference type="InterPro" id="IPR000898">
    <property type="entry name" value="Indolamine_dOase"/>
</dbReference>
<comment type="catalytic activity">
    <reaction evidence="5">
        <text>L-tryptophan + O2 = N-formyl-L-kynurenine</text>
        <dbReference type="Rhea" id="RHEA:24536"/>
        <dbReference type="ChEBI" id="CHEBI:15379"/>
        <dbReference type="ChEBI" id="CHEBI:57912"/>
        <dbReference type="ChEBI" id="CHEBI:58629"/>
    </reaction>
</comment>
<dbReference type="PANTHER" id="PTHR28657:SF5">
    <property type="entry name" value="INDOLEAMINE 2,3-DIOXYGENASE"/>
    <property type="match status" value="1"/>
</dbReference>
<dbReference type="GO" id="GO:0005737">
    <property type="term" value="C:cytoplasm"/>
    <property type="evidence" value="ECO:0007669"/>
    <property type="project" value="TreeGrafter"/>
</dbReference>
<reference evidence="6 7" key="1">
    <citation type="journal article" date="2018" name="Nat. Ecol. Evol.">
        <title>Pezizomycetes genomes reveal the molecular basis of ectomycorrhizal truffle lifestyle.</title>
        <authorList>
            <person name="Murat C."/>
            <person name="Payen T."/>
            <person name="Noel B."/>
            <person name="Kuo A."/>
            <person name="Morin E."/>
            <person name="Chen J."/>
            <person name="Kohler A."/>
            <person name="Krizsan K."/>
            <person name="Balestrini R."/>
            <person name="Da Silva C."/>
            <person name="Montanini B."/>
            <person name="Hainaut M."/>
            <person name="Levati E."/>
            <person name="Barry K.W."/>
            <person name="Belfiori B."/>
            <person name="Cichocki N."/>
            <person name="Clum A."/>
            <person name="Dockter R.B."/>
            <person name="Fauchery L."/>
            <person name="Guy J."/>
            <person name="Iotti M."/>
            <person name="Le Tacon F."/>
            <person name="Lindquist E.A."/>
            <person name="Lipzen A."/>
            <person name="Malagnac F."/>
            <person name="Mello A."/>
            <person name="Molinier V."/>
            <person name="Miyauchi S."/>
            <person name="Poulain J."/>
            <person name="Riccioni C."/>
            <person name="Rubini A."/>
            <person name="Sitrit Y."/>
            <person name="Splivallo R."/>
            <person name="Traeger S."/>
            <person name="Wang M."/>
            <person name="Zifcakova L."/>
            <person name="Wipf D."/>
            <person name="Zambonelli A."/>
            <person name="Paolocci F."/>
            <person name="Nowrousian M."/>
            <person name="Ottonello S."/>
            <person name="Baldrian P."/>
            <person name="Spatafora J.W."/>
            <person name="Henrissat B."/>
            <person name="Nagy L.G."/>
            <person name="Aury J.M."/>
            <person name="Wincker P."/>
            <person name="Grigoriev I.V."/>
            <person name="Bonfante P."/>
            <person name="Martin F.M."/>
        </authorList>
    </citation>
    <scope>NUCLEOTIDE SEQUENCE [LARGE SCALE GENOMIC DNA]</scope>
    <source>
        <strain evidence="6 7">120613-1</strain>
    </source>
</reference>
<dbReference type="PROSITE" id="PS00876">
    <property type="entry name" value="IDO_1"/>
    <property type="match status" value="1"/>
</dbReference>
<keyword evidence="3 4" id="KW-0408">Iron</keyword>
<dbReference type="SUPFAM" id="SSF140959">
    <property type="entry name" value="Indolic compounds 2,3-dioxygenase-like"/>
    <property type="match status" value="1"/>
</dbReference>
<comment type="similarity">
    <text evidence="1 5">Belongs to the indoleamine 2,3-dioxygenase family.</text>
</comment>
<name>A0A3N4IYN9_9PEZI</name>
<sequence>MIPSIPKLEDYGLSANYGFLPEHPPLARLENPYYAPWETLLENLGLLVKTQKVREWIDALPILTQDGLVSEVEQRRAYMMLGFMAHAYIWGGINACERLPPAISIPFLSLSETLQIPPVATYSTVCLWNYSLRDPSKPVDDPENLESLLTFTGTEDEAWFYLISVAIEARGAPTIPLMLEAMRAARDDDMQTVKDCLNIFSSRIEDLTLLLKRMHEKCRPHVFYFGIRPFLAGSKRMAEAGLPKGVFYDTGSDDDCYREYSGGSNAQSSLIQTFDIILGIEHYPTGQKKDPAVSSLEGTAPPPKHNFIQEMRKYMPGPHRQFLEHLCLVPNIRSYTESRRDNSELTTAYNKCLRALEQFRATHKTIVARYIIVPASRAKQATLYPEASKTAPIRNIAGSMALESESPPAGGGRGLASNEAARNGLKGTGGTQLMPFLEQSRVETLAVAIGDGMPTKAESSTTPHPPSPNGFVKTCKVNEFEDYTPPAVGMAGSWEDNNDGGGLCSY</sequence>
<feature type="binding site" description="proximal binding residue" evidence="4">
    <location>
        <position position="363"/>
    </location>
    <ligand>
        <name>heme b</name>
        <dbReference type="ChEBI" id="CHEBI:60344"/>
    </ligand>
    <ligandPart>
        <name>Fe</name>
        <dbReference type="ChEBI" id="CHEBI:18248"/>
    </ligandPart>
</feature>
<proteinExistence type="inferred from homology"/>
<evidence type="ECO:0000256" key="5">
    <source>
        <dbReference type="RuleBase" id="RU369119"/>
    </source>
</evidence>
<keyword evidence="2 4" id="KW-0479">Metal-binding</keyword>
<protein>
    <recommendedName>
        <fullName evidence="5">Indoleamine 2,3-dioxygenase</fullName>
        <ecNumber evidence="5">1.13.11.52</ecNumber>
    </recommendedName>
</protein>
<evidence type="ECO:0000256" key="4">
    <source>
        <dbReference type="PIRSR" id="PIRSR600898-1"/>
    </source>
</evidence>
<keyword evidence="5" id="KW-0560">Oxidoreductase</keyword>
<dbReference type="GO" id="GO:0033754">
    <property type="term" value="F:indoleamine 2,3-dioxygenase activity"/>
    <property type="evidence" value="ECO:0007669"/>
    <property type="project" value="UniProtKB-EC"/>
</dbReference>
<dbReference type="GO" id="GO:0020037">
    <property type="term" value="F:heme binding"/>
    <property type="evidence" value="ECO:0007669"/>
    <property type="project" value="UniProtKB-UniRule"/>
</dbReference>
<keyword evidence="4 5" id="KW-0349">Heme</keyword>
<evidence type="ECO:0000313" key="6">
    <source>
        <dbReference type="EMBL" id="RPA91109.1"/>
    </source>
</evidence>
<evidence type="ECO:0000256" key="1">
    <source>
        <dbReference type="ARBA" id="ARBA00007119"/>
    </source>
</evidence>
<dbReference type="InterPro" id="IPR037217">
    <property type="entry name" value="Trp/Indoleamine_2_3_dOase-like"/>
</dbReference>